<organism evidence="5 6">
    <name type="scientific">Lentilactobacillus raoultii</name>
    <dbReference type="NCBI Taxonomy" id="1987503"/>
    <lineage>
        <taxon>Bacteria</taxon>
        <taxon>Bacillati</taxon>
        <taxon>Bacillota</taxon>
        <taxon>Bacilli</taxon>
        <taxon>Lactobacillales</taxon>
        <taxon>Lactobacillaceae</taxon>
        <taxon>Lentilactobacillus</taxon>
    </lineage>
</organism>
<comment type="caution">
    <text evidence="5">The sequence shown here is derived from an EMBL/GenBank/DDBJ whole genome shotgun (WGS) entry which is preliminary data.</text>
</comment>
<evidence type="ECO:0000313" key="5">
    <source>
        <dbReference type="EMBL" id="MFD1124677.1"/>
    </source>
</evidence>
<protein>
    <recommendedName>
        <fullName evidence="3">[Citrate [pro-3S]-lyase] ligase</fullName>
        <ecNumber evidence="3">6.2.1.22</ecNumber>
    </recommendedName>
</protein>
<reference evidence="6" key="1">
    <citation type="journal article" date="2019" name="Int. J. Syst. Evol. Microbiol.">
        <title>The Global Catalogue of Microorganisms (GCM) 10K type strain sequencing project: providing services to taxonomists for standard genome sequencing and annotation.</title>
        <authorList>
            <consortium name="The Broad Institute Genomics Platform"/>
            <consortium name="The Broad Institute Genome Sequencing Center for Infectious Disease"/>
            <person name="Wu L."/>
            <person name="Ma J."/>
        </authorList>
    </citation>
    <scope>NUCLEOTIDE SEQUENCE [LARGE SCALE GENOMIC DNA]</scope>
    <source>
        <strain evidence="6">CCUG 71848</strain>
    </source>
</reference>
<comment type="function">
    <text evidence="3">Acetylation of prosthetic group (2-(5''-phosphoribosyl)-3'-dephosphocoenzyme-A) of the gamma subunit of citrate lyase.</text>
</comment>
<dbReference type="InterPro" id="IPR014729">
    <property type="entry name" value="Rossmann-like_a/b/a_fold"/>
</dbReference>
<dbReference type="PANTHER" id="PTHR40599">
    <property type="entry name" value="[CITRATE [PRO-3S]-LYASE] LIGASE"/>
    <property type="match status" value="1"/>
</dbReference>
<evidence type="ECO:0000256" key="1">
    <source>
        <dbReference type="ARBA" id="ARBA00022741"/>
    </source>
</evidence>
<keyword evidence="2 3" id="KW-0067">ATP-binding</keyword>
<dbReference type="InterPro" id="IPR005216">
    <property type="entry name" value="Citrate_lyase_ligase"/>
</dbReference>
<proteinExistence type="predicted"/>
<feature type="domain" description="Citrate lyase ligase C-terminal" evidence="4">
    <location>
        <begin position="151"/>
        <end position="332"/>
    </location>
</feature>
<evidence type="ECO:0000313" key="6">
    <source>
        <dbReference type="Proteomes" id="UP001597156"/>
    </source>
</evidence>
<dbReference type="SUPFAM" id="SSF52374">
    <property type="entry name" value="Nucleotidylyl transferase"/>
    <property type="match status" value="1"/>
</dbReference>
<dbReference type="SMART" id="SM00764">
    <property type="entry name" value="Citrate_ly_lig"/>
    <property type="match status" value="1"/>
</dbReference>
<dbReference type="PANTHER" id="PTHR40599:SF1">
    <property type="entry name" value="[CITRATE [PRO-3S]-LYASE] LIGASE"/>
    <property type="match status" value="1"/>
</dbReference>
<keyword evidence="1 3" id="KW-0547">Nucleotide-binding</keyword>
<dbReference type="GO" id="GO:0008771">
    <property type="term" value="F:[citrate (pro-3S)-lyase] ligase activity"/>
    <property type="evidence" value="ECO:0007669"/>
    <property type="project" value="UniProtKB-EC"/>
</dbReference>
<dbReference type="NCBIfam" id="TIGR00124">
    <property type="entry name" value="cit_ly_ligase"/>
    <property type="match status" value="1"/>
</dbReference>
<dbReference type="Pfam" id="PF08218">
    <property type="entry name" value="Citrate_ly_lig"/>
    <property type="match status" value="1"/>
</dbReference>
<keyword evidence="3 5" id="KW-0436">Ligase</keyword>
<evidence type="ECO:0000259" key="4">
    <source>
        <dbReference type="SMART" id="SM00764"/>
    </source>
</evidence>
<dbReference type="InterPro" id="IPR013166">
    <property type="entry name" value="Citrate_lyase_ligase_C"/>
</dbReference>
<dbReference type="Proteomes" id="UP001597156">
    <property type="component" value="Unassembled WGS sequence"/>
</dbReference>
<dbReference type="EC" id="6.2.1.22" evidence="3"/>
<name>A0ABW3PGY7_9LACO</name>
<evidence type="ECO:0000256" key="3">
    <source>
        <dbReference type="PIRNR" id="PIRNR005751"/>
    </source>
</evidence>
<comment type="catalytic activity">
    <reaction evidence="3">
        <text>holo-[citrate lyase ACP] + acetate + ATP = acetyl-[citrate lyase ACP] + AMP + diphosphate</text>
        <dbReference type="Rhea" id="RHEA:23788"/>
        <dbReference type="Rhea" id="RHEA-COMP:10158"/>
        <dbReference type="Rhea" id="RHEA-COMP:13710"/>
        <dbReference type="ChEBI" id="CHEBI:30089"/>
        <dbReference type="ChEBI" id="CHEBI:30616"/>
        <dbReference type="ChEBI" id="CHEBI:33019"/>
        <dbReference type="ChEBI" id="CHEBI:82683"/>
        <dbReference type="ChEBI" id="CHEBI:137976"/>
        <dbReference type="ChEBI" id="CHEBI:456215"/>
        <dbReference type="EC" id="6.2.1.22"/>
    </reaction>
</comment>
<keyword evidence="6" id="KW-1185">Reference proteome</keyword>
<sequence>MDTIEQLNLTNQRIFKKWQAFLKSLGITDFEQNELATIDVTFGMFNETGDLVATGSVAGNVLKYVGVCNRFSTQGAHFNTIVSTLINYLAQQGIFHLFVFTKQKYSESFQHVGFSELAHTDSGAVLETGDRNVQDFLAEIPRISQQDRKTVAAIVMNANPFTLGHRYLVERAARENQLLYIFIVNSDVSLLRTAERTQLVKKGVADLTNVKVINGGDYMVSYATFPAYFLPTRDDAIYYQTSLDARIFKFQIAPPLNIKTRYLGSEPKSRTTAIYNQVLQRELPPEVAVKVIERRKTDSGKLITATSVRQAIQNNQLDQIQSFVPETTYAYLKAHLGELQARLQSGARVAGN</sequence>
<dbReference type="PIRSF" id="PIRSF005751">
    <property type="entry name" value="Acet_citr_lig"/>
    <property type="match status" value="1"/>
</dbReference>
<dbReference type="EMBL" id="JBHTLH010000012">
    <property type="protein sequence ID" value="MFD1124677.1"/>
    <property type="molecule type" value="Genomic_DNA"/>
</dbReference>
<dbReference type="Gene3D" id="3.40.50.620">
    <property type="entry name" value="HUPs"/>
    <property type="match status" value="1"/>
</dbReference>
<evidence type="ECO:0000256" key="2">
    <source>
        <dbReference type="ARBA" id="ARBA00022840"/>
    </source>
</evidence>
<gene>
    <name evidence="5" type="primary">citC</name>
    <name evidence="5" type="ORF">ACFQ22_04775</name>
</gene>
<accession>A0ABW3PGY7</accession>
<dbReference type="RefSeq" id="WP_121979607.1">
    <property type="nucleotide sequence ID" value="NZ_JBHTLH010000012.1"/>
</dbReference>